<comment type="similarity">
    <text evidence="1">Belongs to the helicase family. UvrD subfamily.</text>
</comment>
<evidence type="ECO:0000256" key="8">
    <source>
        <dbReference type="ARBA" id="ARBA00034617"/>
    </source>
</evidence>
<feature type="region of interest" description="Disordered" evidence="12">
    <location>
        <begin position="823"/>
        <end position="897"/>
    </location>
</feature>
<dbReference type="InterPro" id="IPR014016">
    <property type="entry name" value="UvrD-like_ATP-bd"/>
</dbReference>
<organism evidence="15 16">
    <name type="scientific">Arthrobotrys musiformis</name>
    <dbReference type="NCBI Taxonomy" id="47236"/>
    <lineage>
        <taxon>Eukaryota</taxon>
        <taxon>Fungi</taxon>
        <taxon>Dikarya</taxon>
        <taxon>Ascomycota</taxon>
        <taxon>Pezizomycotina</taxon>
        <taxon>Orbiliomycetes</taxon>
        <taxon>Orbiliales</taxon>
        <taxon>Orbiliaceae</taxon>
        <taxon>Arthrobotrys</taxon>
    </lineage>
</organism>
<dbReference type="PROSITE" id="PS51198">
    <property type="entry name" value="UVRD_HELICASE_ATP_BIND"/>
    <property type="match status" value="1"/>
</dbReference>
<keyword evidence="16" id="KW-1185">Reference proteome</keyword>
<feature type="domain" description="UvrD-like helicase ATP-binding" evidence="13">
    <location>
        <begin position="18"/>
        <end position="295"/>
    </location>
</feature>
<evidence type="ECO:0000256" key="1">
    <source>
        <dbReference type="ARBA" id="ARBA00009922"/>
    </source>
</evidence>
<feature type="compositionally biased region" description="Low complexity" evidence="12">
    <location>
        <begin position="965"/>
        <end position="984"/>
    </location>
</feature>
<dbReference type="GO" id="GO:0005524">
    <property type="term" value="F:ATP binding"/>
    <property type="evidence" value="ECO:0007669"/>
    <property type="project" value="UniProtKB-UniRule"/>
</dbReference>
<dbReference type="PANTHER" id="PTHR11070">
    <property type="entry name" value="UVRD / RECB / PCRA DNA HELICASE FAMILY MEMBER"/>
    <property type="match status" value="1"/>
</dbReference>
<dbReference type="GO" id="GO:0016787">
    <property type="term" value="F:hydrolase activity"/>
    <property type="evidence" value="ECO:0007669"/>
    <property type="project" value="UniProtKB-UniRule"/>
</dbReference>
<evidence type="ECO:0000256" key="12">
    <source>
        <dbReference type="SAM" id="MobiDB-lite"/>
    </source>
</evidence>
<dbReference type="Proteomes" id="UP001370758">
    <property type="component" value="Unassembled WGS sequence"/>
</dbReference>
<dbReference type="GO" id="GO:0000725">
    <property type="term" value="P:recombinational repair"/>
    <property type="evidence" value="ECO:0007669"/>
    <property type="project" value="TreeGrafter"/>
</dbReference>
<feature type="binding site" evidence="11">
    <location>
        <begin position="39"/>
        <end position="46"/>
    </location>
    <ligand>
        <name>ATP</name>
        <dbReference type="ChEBI" id="CHEBI:30616"/>
    </ligand>
</feature>
<keyword evidence="2 11" id="KW-0547">Nucleotide-binding</keyword>
<dbReference type="CDD" id="cd17932">
    <property type="entry name" value="DEXQc_UvrD"/>
    <property type="match status" value="1"/>
</dbReference>
<evidence type="ECO:0000256" key="2">
    <source>
        <dbReference type="ARBA" id="ARBA00022741"/>
    </source>
</evidence>
<dbReference type="Gene3D" id="1.10.10.160">
    <property type="match status" value="1"/>
</dbReference>
<evidence type="ECO:0000256" key="5">
    <source>
        <dbReference type="ARBA" id="ARBA00022840"/>
    </source>
</evidence>
<evidence type="ECO:0000313" key="15">
    <source>
        <dbReference type="EMBL" id="KAK6512410.1"/>
    </source>
</evidence>
<protein>
    <recommendedName>
        <fullName evidence="9">DNA 3'-5' helicase</fullName>
        <ecNumber evidence="9">5.6.2.4</ecNumber>
    </recommendedName>
</protein>
<feature type="region of interest" description="Disordered" evidence="12">
    <location>
        <begin position="731"/>
        <end position="757"/>
    </location>
</feature>
<dbReference type="Pfam" id="PF13361">
    <property type="entry name" value="UvrD_C"/>
    <property type="match status" value="1"/>
</dbReference>
<keyword evidence="5 11" id="KW-0067">ATP-binding</keyword>
<keyword evidence="3 11" id="KW-0378">Hydrolase</keyword>
<evidence type="ECO:0000256" key="3">
    <source>
        <dbReference type="ARBA" id="ARBA00022801"/>
    </source>
</evidence>
<dbReference type="Gene3D" id="1.10.486.10">
    <property type="entry name" value="PCRA, domain 4"/>
    <property type="match status" value="1"/>
</dbReference>
<feature type="region of interest" description="Disordered" evidence="12">
    <location>
        <begin position="965"/>
        <end position="1000"/>
    </location>
</feature>
<dbReference type="InterPro" id="IPR014017">
    <property type="entry name" value="DNA_helicase_UvrD-like_C"/>
</dbReference>
<feature type="domain" description="UvrD-like helicase C-terminal" evidence="14">
    <location>
        <begin position="296"/>
        <end position="611"/>
    </location>
</feature>
<comment type="catalytic activity">
    <reaction evidence="8">
        <text>Couples ATP hydrolysis with the unwinding of duplex DNA by translocating in the 3'-5' direction.</text>
        <dbReference type="EC" id="5.6.2.4"/>
    </reaction>
</comment>
<dbReference type="PROSITE" id="PS51217">
    <property type="entry name" value="UVRD_HELICASE_CTER"/>
    <property type="match status" value="1"/>
</dbReference>
<reference evidence="15 16" key="1">
    <citation type="submission" date="2023-08" db="EMBL/GenBank/DDBJ databases">
        <authorList>
            <person name="Palmer J.M."/>
        </authorList>
    </citation>
    <scope>NUCLEOTIDE SEQUENCE [LARGE SCALE GENOMIC DNA]</scope>
    <source>
        <strain evidence="15 16">TWF481</strain>
    </source>
</reference>
<evidence type="ECO:0000259" key="14">
    <source>
        <dbReference type="PROSITE" id="PS51217"/>
    </source>
</evidence>
<evidence type="ECO:0000256" key="10">
    <source>
        <dbReference type="ARBA" id="ARBA00048988"/>
    </source>
</evidence>
<keyword evidence="6" id="KW-0238">DNA-binding</keyword>
<keyword evidence="7" id="KW-0413">Isomerase</keyword>
<gene>
    <name evidence="15" type="ORF">TWF481_001296</name>
</gene>
<sequence>METMQPPETVVDVDKVLDGLNRVQREAVTSDAEVLQILAPPGSGKTRTLTSRVAWLLANGMNPSNIIVATFTNKASKEMKERISKMIGGGLENKLIIGTFHSIATRYLRKYGHLIGIPGGFGIADTSDSSNIISRIIKKHKYSTMDGNDAGGVKWRISNLKSKMQSVDVYIASQKKNNHNEEFSKIYEQYEKELKNSNLLDFDDLLLRCLDLLRAHPLCVSNIQAVLIDEFQDTNLVQFDLMCLFASRRNKITIVGDPDQSIYGFRAAEIGNLSTMQEVYPNTIVINLEENYRSSAAILNCSLEVIQQDKARPQKGITPTHELGISPVLRQLPSPGDEARWMTQEVLRLRAVTGNLFTFDDIAVLVRSASLAREIETQMSQKRIPYRLIAGIKFFERAEVKPVLDYLRVILDPNNSEALLRILNTPRRGLGDKAFRELSAMAEKKDTSIWNIVQKAARGDLSIAGISNPGKVGLSKFVKVIRDTQNALKSEESEDPETIGKIIKLLLEKIDYKVYVGEKLQGELEDRWQHVEEFITQAVEFCGNVAAGIDEVDLPDTEAVGEAIEESKLVAALGKFLANAALASVKEGPEESGDGSGTGVLTISTIHNAKGLEWPIVFIPGCYTGSIPHSRSEDHDEERRLLYVAMTRAQVLLYLSYPLHLWDRKSGSSQGSNLCSFLADDEIDRLVVKQGPTMDLEKIQSFSNIMSRKCPTREMVQATINAAGLQILDDWVESDDPTRGSEESEGRQYSSQSQYAARVGYQRSSSNDFSTYNSNYASSFNRTNSYPSTNRTTMTSKLSVQSTTMQGFKSANSHMHTLASARLECEADTRKASMKRKSDKISEENSESQLNQPKASRKKTDKDSKAKPQNTVTNYFRKLSDGLPEPQPVSKPSKAFSEKKEEFIFLSSSPDWSSKSGVAAQNRHLLEKMRRNPPTSNFTSVASMVVGSSSYTAPTTMSRMAATVTSTGANAGPSSGTSGGPKKTLGMKRSMTGWSERQRK</sequence>
<evidence type="ECO:0000256" key="9">
    <source>
        <dbReference type="ARBA" id="ARBA00034808"/>
    </source>
</evidence>
<dbReference type="Gene3D" id="3.40.50.300">
    <property type="entry name" value="P-loop containing nucleotide triphosphate hydrolases"/>
    <property type="match status" value="2"/>
</dbReference>
<comment type="caution">
    <text evidence="15">The sequence shown here is derived from an EMBL/GenBank/DDBJ whole genome shotgun (WGS) entry which is preliminary data.</text>
</comment>
<proteinExistence type="inferred from homology"/>
<feature type="compositionally biased region" description="Basic and acidic residues" evidence="12">
    <location>
        <begin position="736"/>
        <end position="746"/>
    </location>
</feature>
<feature type="region of interest" description="Disordered" evidence="12">
    <location>
        <begin position="779"/>
        <end position="798"/>
    </location>
</feature>
<name>A0AAV9WRK7_9PEZI</name>
<dbReference type="SUPFAM" id="SSF52540">
    <property type="entry name" value="P-loop containing nucleoside triphosphate hydrolases"/>
    <property type="match status" value="1"/>
</dbReference>
<dbReference type="InterPro" id="IPR027417">
    <property type="entry name" value="P-loop_NTPase"/>
</dbReference>
<dbReference type="EC" id="5.6.2.4" evidence="9"/>
<dbReference type="EMBL" id="JAVHJL010000001">
    <property type="protein sequence ID" value="KAK6512410.1"/>
    <property type="molecule type" value="Genomic_DNA"/>
</dbReference>
<dbReference type="InterPro" id="IPR000212">
    <property type="entry name" value="DNA_helicase_UvrD/REP"/>
</dbReference>
<evidence type="ECO:0000256" key="11">
    <source>
        <dbReference type="PROSITE-ProRule" id="PRU00560"/>
    </source>
</evidence>
<evidence type="ECO:0000313" key="16">
    <source>
        <dbReference type="Proteomes" id="UP001370758"/>
    </source>
</evidence>
<dbReference type="GO" id="GO:0003677">
    <property type="term" value="F:DNA binding"/>
    <property type="evidence" value="ECO:0007669"/>
    <property type="project" value="UniProtKB-KW"/>
</dbReference>
<evidence type="ECO:0000259" key="13">
    <source>
        <dbReference type="PROSITE" id="PS51198"/>
    </source>
</evidence>
<dbReference type="InterPro" id="IPR013986">
    <property type="entry name" value="DExx_box_DNA_helicase_dom_sf"/>
</dbReference>
<dbReference type="PANTHER" id="PTHR11070:SF2">
    <property type="entry name" value="ATP-DEPENDENT DNA HELICASE SRS2"/>
    <property type="match status" value="1"/>
</dbReference>
<dbReference type="Pfam" id="PF00580">
    <property type="entry name" value="UvrD-helicase"/>
    <property type="match status" value="1"/>
</dbReference>
<evidence type="ECO:0000256" key="7">
    <source>
        <dbReference type="ARBA" id="ARBA00023235"/>
    </source>
</evidence>
<evidence type="ECO:0000256" key="4">
    <source>
        <dbReference type="ARBA" id="ARBA00022806"/>
    </source>
</evidence>
<dbReference type="GO" id="GO:0005634">
    <property type="term" value="C:nucleus"/>
    <property type="evidence" value="ECO:0007669"/>
    <property type="project" value="TreeGrafter"/>
</dbReference>
<dbReference type="CDD" id="cd18807">
    <property type="entry name" value="SF1_C_UvrD"/>
    <property type="match status" value="1"/>
</dbReference>
<dbReference type="GO" id="GO:0043138">
    <property type="term" value="F:3'-5' DNA helicase activity"/>
    <property type="evidence" value="ECO:0007669"/>
    <property type="project" value="UniProtKB-EC"/>
</dbReference>
<accession>A0AAV9WRK7</accession>
<evidence type="ECO:0000256" key="6">
    <source>
        <dbReference type="ARBA" id="ARBA00023125"/>
    </source>
</evidence>
<dbReference type="AlphaFoldDB" id="A0AAV9WRK7"/>
<keyword evidence="4 11" id="KW-0347">Helicase</keyword>
<comment type="catalytic activity">
    <reaction evidence="10">
        <text>ATP + H2O = ADP + phosphate + H(+)</text>
        <dbReference type="Rhea" id="RHEA:13065"/>
        <dbReference type="ChEBI" id="CHEBI:15377"/>
        <dbReference type="ChEBI" id="CHEBI:15378"/>
        <dbReference type="ChEBI" id="CHEBI:30616"/>
        <dbReference type="ChEBI" id="CHEBI:43474"/>
        <dbReference type="ChEBI" id="CHEBI:456216"/>
        <dbReference type="EC" id="5.6.2.4"/>
    </reaction>
</comment>